<accession>A0ABX7SZ86</accession>
<dbReference type="InterPro" id="IPR000944">
    <property type="entry name" value="Tscrpt_reg_Rrf2"/>
</dbReference>
<evidence type="ECO:0000313" key="3">
    <source>
        <dbReference type="Proteomes" id="UP000663923"/>
    </source>
</evidence>
<evidence type="ECO:0000256" key="1">
    <source>
        <dbReference type="ARBA" id="ARBA00023125"/>
    </source>
</evidence>
<dbReference type="PANTHER" id="PTHR33221">
    <property type="entry name" value="WINGED HELIX-TURN-HELIX TRANSCRIPTIONAL REGULATOR, RRF2 FAMILY"/>
    <property type="match status" value="1"/>
</dbReference>
<reference evidence="2 3" key="1">
    <citation type="submission" date="2021-03" db="EMBL/GenBank/DDBJ databases">
        <title>Complete genome of Parasphingorhabdus_sp.JHSY0214.</title>
        <authorList>
            <person name="Yoo J.H."/>
            <person name="Bae J.W."/>
        </authorList>
    </citation>
    <scope>NUCLEOTIDE SEQUENCE [LARGE SCALE GENOMIC DNA]</scope>
    <source>
        <strain evidence="2 3">JHSY0214</strain>
    </source>
</reference>
<dbReference type="InterPro" id="IPR036390">
    <property type="entry name" value="WH_DNA-bd_sf"/>
</dbReference>
<dbReference type="SUPFAM" id="SSF46785">
    <property type="entry name" value="Winged helix' DNA-binding domain"/>
    <property type="match status" value="1"/>
</dbReference>
<keyword evidence="1" id="KW-0238">DNA-binding</keyword>
<dbReference type="RefSeq" id="WP_207986399.1">
    <property type="nucleotide sequence ID" value="NZ_CP071794.1"/>
</dbReference>
<dbReference type="NCBIfam" id="TIGR00738">
    <property type="entry name" value="rrf2_super"/>
    <property type="match status" value="1"/>
</dbReference>
<sequence length="153" mass="16556">MRLTTQTDYALRTLMFLATQEESCTIDDIASAYGISKNHLMKVVQRLASAGFIISQRGRGGGLMLAHEAAEINIGTVVRAMEEFNQFVECSPGSTNHCVITPICGLSHMLADAVEAFLCHLDGFTLSDAIKQKKAFSDIFEAMAHTEKSAPAG</sequence>
<evidence type="ECO:0000313" key="2">
    <source>
        <dbReference type="EMBL" id="QTD54565.1"/>
    </source>
</evidence>
<proteinExistence type="predicted"/>
<dbReference type="InterPro" id="IPR036388">
    <property type="entry name" value="WH-like_DNA-bd_sf"/>
</dbReference>
<protein>
    <submittedName>
        <fullName evidence="2">Rrf2 family transcriptional regulator</fullName>
    </submittedName>
</protein>
<name>A0ABX7SZ86_9SPHN</name>
<dbReference type="PANTHER" id="PTHR33221:SF4">
    <property type="entry name" value="HTH-TYPE TRANSCRIPTIONAL REPRESSOR NSRR"/>
    <property type="match status" value="1"/>
</dbReference>
<dbReference type="Proteomes" id="UP000663923">
    <property type="component" value="Chromosome"/>
</dbReference>
<dbReference type="EMBL" id="CP071794">
    <property type="protein sequence ID" value="QTD54565.1"/>
    <property type="molecule type" value="Genomic_DNA"/>
</dbReference>
<organism evidence="2 3">
    <name type="scientific">Parasphingorhabdus cellanae</name>
    <dbReference type="NCBI Taxonomy" id="2806553"/>
    <lineage>
        <taxon>Bacteria</taxon>
        <taxon>Pseudomonadati</taxon>
        <taxon>Pseudomonadota</taxon>
        <taxon>Alphaproteobacteria</taxon>
        <taxon>Sphingomonadales</taxon>
        <taxon>Sphingomonadaceae</taxon>
        <taxon>Parasphingorhabdus</taxon>
    </lineage>
</organism>
<dbReference type="Gene3D" id="1.10.10.10">
    <property type="entry name" value="Winged helix-like DNA-binding domain superfamily/Winged helix DNA-binding domain"/>
    <property type="match status" value="1"/>
</dbReference>
<dbReference type="PROSITE" id="PS51197">
    <property type="entry name" value="HTH_RRF2_2"/>
    <property type="match status" value="1"/>
</dbReference>
<gene>
    <name evidence="2" type="ORF">J4G78_09720</name>
</gene>
<dbReference type="Pfam" id="PF02082">
    <property type="entry name" value="Rrf2"/>
    <property type="match status" value="1"/>
</dbReference>
<keyword evidence="3" id="KW-1185">Reference proteome</keyword>